<sequence length="390" mass="41572">MNTPLRNAARFLIRALTLTVVATGTVIAFTATSASAAPNPANFALNRADTNSGLLSGLDAALPNKTVPNVLDSANRTGTACTAPVQHRAASFCWQSGDNTVTYWIPQGLSTSADATGGAYQGRNALLSAWYDNTTGTGDRGARISFVDMANTTTPKYRHVLLVEPTGTASAPSYKAIDTHAGGLAWYGDKLYVCDTFGGMRVFDMKHILAANNMTDTLIGRQSDGSYASRGYAYVMPQVAKYNPTTSGGEAALRFSQVSVDRTSAKHSLVVSEWDAVGDTTRIVRFDVDANGNATPDGDGVARADWAYQVGFRSMQGAAAVNGIYYVHRNSTSGLGGMIKWTPGSTAKVMDDTLPRGPEDVSYWIGKDQLWGQTEHAGSRYVFASRVSAW</sequence>
<evidence type="ECO:0000313" key="2">
    <source>
        <dbReference type="EMBL" id="ADD42159.1"/>
    </source>
</evidence>
<protein>
    <recommendedName>
        <fullName evidence="4">Secreted protein</fullName>
    </recommendedName>
</protein>
<proteinExistence type="predicted"/>
<evidence type="ECO:0000256" key="1">
    <source>
        <dbReference type="SAM" id="SignalP"/>
    </source>
</evidence>
<organism evidence="2 3">
    <name type="scientific">Stackebrandtia nassauensis (strain DSM 44728 / CIP 108903 / NRRL B-16338 / NBRC 102104 / LLR-40K-21)</name>
    <dbReference type="NCBI Taxonomy" id="446470"/>
    <lineage>
        <taxon>Bacteria</taxon>
        <taxon>Bacillati</taxon>
        <taxon>Actinomycetota</taxon>
        <taxon>Actinomycetes</taxon>
        <taxon>Glycomycetales</taxon>
        <taxon>Glycomycetaceae</taxon>
        <taxon>Stackebrandtia</taxon>
    </lineage>
</organism>
<keyword evidence="1" id="KW-0732">Signal</keyword>
<dbReference type="eggNOG" id="ENOG502ZAMQ">
    <property type="taxonomic scope" value="Bacteria"/>
</dbReference>
<gene>
    <name evidence="2" type="ordered locus">Snas_2476</name>
</gene>
<accession>D3Q4X9</accession>
<evidence type="ECO:0000313" key="3">
    <source>
        <dbReference type="Proteomes" id="UP000000844"/>
    </source>
</evidence>
<feature type="chain" id="PRO_5003048235" description="Secreted protein" evidence="1">
    <location>
        <begin position="37"/>
        <end position="390"/>
    </location>
</feature>
<dbReference type="EMBL" id="CP001778">
    <property type="protein sequence ID" value="ADD42159.1"/>
    <property type="molecule type" value="Genomic_DNA"/>
</dbReference>
<dbReference type="KEGG" id="sna:Snas_2476"/>
<reference evidence="2 3" key="1">
    <citation type="journal article" date="2009" name="Stand. Genomic Sci.">
        <title>Complete genome sequence of Stackebrandtia nassauensis type strain (LLR-40K-21).</title>
        <authorList>
            <person name="Munk C."/>
            <person name="Lapidus A."/>
            <person name="Copeland A."/>
            <person name="Jando M."/>
            <person name="Mayilraj S."/>
            <person name="Glavina Del Rio T."/>
            <person name="Nolan M."/>
            <person name="Chen F."/>
            <person name="Lucas S."/>
            <person name="Tice H."/>
            <person name="Cheng J.F."/>
            <person name="Han C."/>
            <person name="Detter J.C."/>
            <person name="Bruce D."/>
            <person name="Goodwin L."/>
            <person name="Chain P."/>
            <person name="Pitluck S."/>
            <person name="Goker M."/>
            <person name="Ovchinikova G."/>
            <person name="Pati A."/>
            <person name="Ivanova N."/>
            <person name="Mavromatis K."/>
            <person name="Chen A."/>
            <person name="Palaniappan K."/>
            <person name="Land M."/>
            <person name="Hauser L."/>
            <person name="Chang Y.J."/>
            <person name="Jeffries C.D."/>
            <person name="Bristow J."/>
            <person name="Eisen J.A."/>
            <person name="Markowitz V."/>
            <person name="Hugenholtz P."/>
            <person name="Kyrpides N.C."/>
            <person name="Klenk H.P."/>
        </authorList>
    </citation>
    <scope>NUCLEOTIDE SEQUENCE [LARGE SCALE GENOMIC DNA]</scope>
    <source>
        <strain evidence="3">DSM 44728 / CIP 108903 / NRRL B-16338 / NBRC 102104 / LLR-40K-21</strain>
    </source>
</reference>
<dbReference type="RefSeq" id="WP_013017730.1">
    <property type="nucleotide sequence ID" value="NC_013947.1"/>
</dbReference>
<dbReference type="AlphaFoldDB" id="D3Q4X9"/>
<dbReference type="HOGENOM" id="CLU_034353_1_1_11"/>
<dbReference type="Proteomes" id="UP000000844">
    <property type="component" value="Chromosome"/>
</dbReference>
<feature type="signal peptide" evidence="1">
    <location>
        <begin position="1"/>
        <end position="36"/>
    </location>
</feature>
<dbReference type="OrthoDB" id="618894at2"/>
<dbReference type="STRING" id="446470.Snas_2476"/>
<evidence type="ECO:0008006" key="4">
    <source>
        <dbReference type="Google" id="ProtNLM"/>
    </source>
</evidence>
<name>D3Q4X9_STANL</name>
<keyword evidence="3" id="KW-1185">Reference proteome</keyword>